<reference evidence="3" key="1">
    <citation type="submission" date="2023-07" db="EMBL/GenBank/DDBJ databases">
        <title>Genome content predicts the carbon catabolic preferences of heterotrophic bacteria.</title>
        <authorList>
            <person name="Gralka M."/>
        </authorList>
    </citation>
    <scope>NUCLEOTIDE SEQUENCE</scope>
    <source>
        <strain evidence="3">4G09</strain>
    </source>
</reference>
<name>A0ABT9FFP0_9GAMM</name>
<keyword evidence="4" id="KW-1185">Reference proteome</keyword>
<protein>
    <submittedName>
        <fullName evidence="3">PH domain-containing protein</fullName>
    </submittedName>
</protein>
<dbReference type="Proteomes" id="UP001177212">
    <property type="component" value="Unassembled WGS sequence"/>
</dbReference>
<evidence type="ECO:0000313" key="3">
    <source>
        <dbReference type="EMBL" id="MDP2565556.1"/>
    </source>
</evidence>
<sequence length="519" mass="58920">MSDLTPHTTQTDAGQAPLWQKVSPWALVYFVVHFGVRFVRDGIFNLLPLGFVFVTQVENKLFWGQIAAAVAVSALLSYSVLYYRNFRFCISSDNEILLNKGVFKKERLTLKFERVQNVNIAEPFYFKPVTLVNCIFDAAGSAAQEAVLPGVTQGYAELMRKQIFAYKAQQQLEPDSEVETDEATEQSSLFISNKEIAKFGLMSNMAILALAAIAPLINVVADVLEKQLITKVEGFYEQELGLVASAALFAIFTMFVLVVLIAVLLSVGMSLIRFYNYQLYFKGKKFKRIAGLLERHQLSMSLDKVQSIVIKQNIIARLLKRFTVEFLQASSGGAMAGMAAKKNKQTLVLPVLNNEQVNSVCQWIYPWFNNSALAFKQAERALWYKNLVLYALLPSLLVAVFCYFNEFNYFISVGVLVVFAGLVTLSYQRYGYYLHEDDGRFYMVVRKGMIGVHYRVFELYKVQSASSESTYLMRRSGLKSLYIQLAHGFAFMPYIKEQDADFVIDFTLKQAESDTRSWM</sequence>
<feature type="transmembrane region" description="Helical" evidence="1">
    <location>
        <begin position="407"/>
        <end position="427"/>
    </location>
</feature>
<evidence type="ECO:0000313" key="4">
    <source>
        <dbReference type="Proteomes" id="UP001177212"/>
    </source>
</evidence>
<dbReference type="EMBL" id="JAUYVT010000012">
    <property type="protein sequence ID" value="MDP2565556.1"/>
    <property type="molecule type" value="Genomic_DNA"/>
</dbReference>
<feature type="transmembrane region" description="Helical" evidence="1">
    <location>
        <begin position="241"/>
        <end position="272"/>
    </location>
</feature>
<feature type="domain" description="YdbS-like PH" evidence="2">
    <location>
        <begin position="282"/>
        <end position="363"/>
    </location>
</feature>
<proteinExistence type="predicted"/>
<feature type="transmembrane region" description="Helical" evidence="1">
    <location>
        <begin position="199"/>
        <end position="221"/>
    </location>
</feature>
<keyword evidence="1" id="KW-0472">Membrane</keyword>
<evidence type="ECO:0000256" key="1">
    <source>
        <dbReference type="SAM" id="Phobius"/>
    </source>
</evidence>
<dbReference type="RefSeq" id="WP_305472362.1">
    <property type="nucleotide sequence ID" value="NZ_JAUYVT010000012.1"/>
</dbReference>
<dbReference type="PANTHER" id="PTHR34473:SF2">
    <property type="entry name" value="UPF0699 TRANSMEMBRANE PROTEIN YDBT"/>
    <property type="match status" value="1"/>
</dbReference>
<dbReference type="InterPro" id="IPR005182">
    <property type="entry name" value="YdbS-like_PH"/>
</dbReference>
<keyword evidence="1" id="KW-1133">Transmembrane helix</keyword>
<dbReference type="PANTHER" id="PTHR34473">
    <property type="entry name" value="UPF0699 TRANSMEMBRANE PROTEIN YDBS"/>
    <property type="match status" value="1"/>
</dbReference>
<feature type="domain" description="YdbS-like PH" evidence="2">
    <location>
        <begin position="83"/>
        <end position="159"/>
    </location>
</feature>
<dbReference type="PIRSF" id="PIRSF026631">
    <property type="entry name" value="UCP026631"/>
    <property type="match status" value="1"/>
</dbReference>
<keyword evidence="1" id="KW-0812">Transmembrane</keyword>
<organism evidence="3 4">
    <name type="scientific">Pseudoalteromonas marina</name>
    <dbReference type="NCBI Taxonomy" id="267375"/>
    <lineage>
        <taxon>Bacteria</taxon>
        <taxon>Pseudomonadati</taxon>
        <taxon>Pseudomonadota</taxon>
        <taxon>Gammaproteobacteria</taxon>
        <taxon>Alteromonadales</taxon>
        <taxon>Pseudoalteromonadaceae</taxon>
        <taxon>Pseudoalteromonas</taxon>
    </lineage>
</organism>
<dbReference type="Pfam" id="PF03703">
    <property type="entry name" value="bPH_2"/>
    <property type="match status" value="3"/>
</dbReference>
<feature type="transmembrane region" description="Helical" evidence="1">
    <location>
        <begin position="382"/>
        <end position="401"/>
    </location>
</feature>
<feature type="domain" description="YdbS-like PH" evidence="2">
    <location>
        <begin position="443"/>
        <end position="503"/>
    </location>
</feature>
<gene>
    <name evidence="3" type="ORF">Q8W34_13000</name>
</gene>
<comment type="caution">
    <text evidence="3">The sequence shown here is derived from an EMBL/GenBank/DDBJ whole genome shotgun (WGS) entry which is preliminary data.</text>
</comment>
<dbReference type="InterPro" id="IPR014529">
    <property type="entry name" value="UCP026631"/>
</dbReference>
<accession>A0ABT9FFP0</accession>
<feature type="transmembrane region" description="Helical" evidence="1">
    <location>
        <begin position="62"/>
        <end position="83"/>
    </location>
</feature>
<evidence type="ECO:0000259" key="2">
    <source>
        <dbReference type="Pfam" id="PF03703"/>
    </source>
</evidence>